<evidence type="ECO:0008006" key="3">
    <source>
        <dbReference type="Google" id="ProtNLM"/>
    </source>
</evidence>
<proteinExistence type="predicted"/>
<evidence type="ECO:0000313" key="2">
    <source>
        <dbReference type="Proteomes" id="UP000231192"/>
    </source>
</evidence>
<dbReference type="Gene3D" id="3.10.590.10">
    <property type="entry name" value="ph1033 like domains"/>
    <property type="match status" value="1"/>
</dbReference>
<reference evidence="2" key="1">
    <citation type="submission" date="2017-09" db="EMBL/GenBank/DDBJ databases">
        <title>Depth-based differentiation of microbial function through sediment-hosted aquifers and enrichment of novel symbionts in the deep terrestrial subsurface.</title>
        <authorList>
            <person name="Probst A.J."/>
            <person name="Ladd B."/>
            <person name="Jarett J.K."/>
            <person name="Geller-Mcgrath D.E."/>
            <person name="Sieber C.M.K."/>
            <person name="Emerson J.B."/>
            <person name="Anantharaman K."/>
            <person name="Thomas B.C."/>
            <person name="Malmstrom R."/>
            <person name="Stieglmeier M."/>
            <person name="Klingl A."/>
            <person name="Woyke T."/>
            <person name="Ryan C.M."/>
            <person name="Banfield J.F."/>
        </authorList>
    </citation>
    <scope>NUCLEOTIDE SEQUENCE [LARGE SCALE GENOMIC DNA]</scope>
</reference>
<comment type="caution">
    <text evidence="1">The sequence shown here is derived from an EMBL/GenBank/DDBJ whole genome shotgun (WGS) entry which is preliminary data.</text>
</comment>
<dbReference type="SUPFAM" id="SSF88697">
    <property type="entry name" value="PUA domain-like"/>
    <property type="match status" value="1"/>
</dbReference>
<dbReference type="Proteomes" id="UP000231192">
    <property type="component" value="Unassembled WGS sequence"/>
</dbReference>
<dbReference type="InterPro" id="IPR015947">
    <property type="entry name" value="PUA-like_sf"/>
</dbReference>
<gene>
    <name evidence="1" type="ORF">COU18_00720</name>
</gene>
<organism evidence="1 2">
    <name type="scientific">Candidatus Kaiserbacteria bacterium CG10_big_fil_rev_8_21_14_0_10_51_14</name>
    <dbReference type="NCBI Taxonomy" id="1974610"/>
    <lineage>
        <taxon>Bacteria</taxon>
        <taxon>Candidatus Kaiseribacteriota</taxon>
    </lineage>
</organism>
<sequence length="369" mass="42475">MNTDFSSALDTKQFFRFTGPPEHWLTAVKYMTWGLEESHRERWKKIQTGDIFFIHSTGAQASAFPNAASGIIGIGVVGFHFSTKSNNLWHYEIKKNENRWPLLIPLTEIYLFSELPDPATWESPTPDNDARTAELVDQLVVGRVPISEIKGFPQMGSFSSVSREVAEQILFKKRPLYLYSGHSTRGTVEDKPSDFFEVKNATETLRHAASLRFLEEVNKRIITKPYSHITRDNDILARAESAHYSIVQQLIDIFRTKGYSTLSNEFVDLFAHNDKRSFLFEVKSTENKNFRSQARKGIVQLLEYDYFDIRKYKEETKLKFENEYSILVPSREPADKKYVNFINSLDLGVALVGEKEIKPIGQDFGFSKI</sequence>
<dbReference type="EMBL" id="PFBK01000003">
    <property type="protein sequence ID" value="PIR83923.1"/>
    <property type="molecule type" value="Genomic_DNA"/>
</dbReference>
<evidence type="ECO:0000313" key="1">
    <source>
        <dbReference type="EMBL" id="PIR83923.1"/>
    </source>
</evidence>
<accession>A0A2H0UBW6</accession>
<dbReference type="AlphaFoldDB" id="A0A2H0UBW6"/>
<protein>
    <recommendedName>
        <fullName evidence="3">EVE domain-containing protein</fullName>
    </recommendedName>
</protein>
<name>A0A2H0UBW6_9BACT</name>